<protein>
    <submittedName>
        <fullName evidence="1">Uncharacterized protein</fullName>
    </submittedName>
</protein>
<evidence type="ECO:0000313" key="1">
    <source>
        <dbReference type="EMBL" id="TGO09906.1"/>
    </source>
</evidence>
<organism evidence="1 2">
    <name type="scientific">Botrytis tulipae</name>
    <dbReference type="NCBI Taxonomy" id="87230"/>
    <lineage>
        <taxon>Eukaryota</taxon>
        <taxon>Fungi</taxon>
        <taxon>Dikarya</taxon>
        <taxon>Ascomycota</taxon>
        <taxon>Pezizomycotina</taxon>
        <taxon>Leotiomycetes</taxon>
        <taxon>Helotiales</taxon>
        <taxon>Sclerotiniaceae</taxon>
        <taxon>Botrytis</taxon>
    </lineage>
</organism>
<comment type="caution">
    <text evidence="1">The sequence shown here is derived from an EMBL/GenBank/DDBJ whole genome shotgun (WGS) entry which is preliminary data.</text>
</comment>
<gene>
    <name evidence="1" type="ORF">BTUL_0150g00100</name>
</gene>
<evidence type="ECO:0000313" key="2">
    <source>
        <dbReference type="Proteomes" id="UP000297777"/>
    </source>
</evidence>
<keyword evidence="2" id="KW-1185">Reference proteome</keyword>
<dbReference type="AlphaFoldDB" id="A0A4Z1ECE9"/>
<dbReference type="OrthoDB" id="3553597at2759"/>
<dbReference type="EMBL" id="PQXH01000150">
    <property type="protein sequence ID" value="TGO09906.1"/>
    <property type="molecule type" value="Genomic_DNA"/>
</dbReference>
<proteinExistence type="predicted"/>
<accession>A0A4Z1ECE9</accession>
<reference evidence="1 2" key="1">
    <citation type="submission" date="2017-12" db="EMBL/GenBank/DDBJ databases">
        <title>Comparative genomics of Botrytis spp.</title>
        <authorList>
            <person name="Valero-Jimenez C.A."/>
            <person name="Tapia P."/>
            <person name="Veloso J."/>
            <person name="Silva-Moreno E."/>
            <person name="Staats M."/>
            <person name="Valdes J.H."/>
            <person name="Van Kan J.A.L."/>
        </authorList>
    </citation>
    <scope>NUCLEOTIDE SEQUENCE [LARGE SCALE GENOMIC DNA]</scope>
    <source>
        <strain evidence="1 2">Bt9001</strain>
    </source>
</reference>
<name>A0A4Z1ECE9_9HELO</name>
<dbReference type="Proteomes" id="UP000297777">
    <property type="component" value="Unassembled WGS sequence"/>
</dbReference>
<sequence length="178" mass="19689">MASSAGERSTATGPKTLRTVADALLFSDEGESTNKLAGVNIEMKVTQSLARMAPYLGLPNGDAVKTYLESPEFRPWFEELYHAAIYPRTLRAPISKSPSPLTVQRKILRGETFGDRKYSSVSVNKTGCEEADHYALCLHHLLVTSNLDQVAREAAEHINDPFLKRSLRPENLSRPDSS</sequence>